<evidence type="ECO:0008006" key="4">
    <source>
        <dbReference type="Google" id="ProtNLM"/>
    </source>
</evidence>
<dbReference type="Proteomes" id="UP001500575">
    <property type="component" value="Unassembled WGS sequence"/>
</dbReference>
<organism evidence="2 3">
    <name type="scientific">Nocardioides bigeumensis</name>
    <dbReference type="NCBI Taxonomy" id="433657"/>
    <lineage>
        <taxon>Bacteria</taxon>
        <taxon>Bacillati</taxon>
        <taxon>Actinomycetota</taxon>
        <taxon>Actinomycetes</taxon>
        <taxon>Propionibacteriales</taxon>
        <taxon>Nocardioidaceae</taxon>
        <taxon>Nocardioides</taxon>
    </lineage>
</organism>
<accession>A0ABP5JAB4</accession>
<comment type="caution">
    <text evidence="2">The sequence shown here is derived from an EMBL/GenBank/DDBJ whole genome shotgun (WGS) entry which is preliminary data.</text>
</comment>
<gene>
    <name evidence="2" type="ORF">GCM10009843_03350</name>
</gene>
<sequence>MEAKSVAQSSETLKQLLERRLAELGSRRGRGEKLSLREAWLKLPEKPGGGKVISYETARRIREDGHQNISDETADAIALMLKVKVDEVLLAAGQRKRLGRFELPKRADRLTERERELVLGVVDAILDAAEGQRSAAPLRQTSTPMQRKAARYTRSRHP</sequence>
<reference evidence="3" key="1">
    <citation type="journal article" date="2019" name="Int. J. Syst. Evol. Microbiol.">
        <title>The Global Catalogue of Microorganisms (GCM) 10K type strain sequencing project: providing services to taxonomists for standard genome sequencing and annotation.</title>
        <authorList>
            <consortium name="The Broad Institute Genomics Platform"/>
            <consortium name="The Broad Institute Genome Sequencing Center for Infectious Disease"/>
            <person name="Wu L."/>
            <person name="Ma J."/>
        </authorList>
    </citation>
    <scope>NUCLEOTIDE SEQUENCE [LARGE SCALE GENOMIC DNA]</scope>
    <source>
        <strain evidence="3">JCM 16021</strain>
    </source>
</reference>
<evidence type="ECO:0000256" key="1">
    <source>
        <dbReference type="SAM" id="MobiDB-lite"/>
    </source>
</evidence>
<protein>
    <recommendedName>
        <fullName evidence="4">XRE family transcriptional regulator</fullName>
    </recommendedName>
</protein>
<keyword evidence="3" id="KW-1185">Reference proteome</keyword>
<feature type="compositionally biased region" description="Basic residues" evidence="1">
    <location>
        <begin position="148"/>
        <end position="158"/>
    </location>
</feature>
<dbReference type="EMBL" id="BAAAQQ010000002">
    <property type="protein sequence ID" value="GAA2114674.1"/>
    <property type="molecule type" value="Genomic_DNA"/>
</dbReference>
<feature type="region of interest" description="Disordered" evidence="1">
    <location>
        <begin position="132"/>
        <end position="158"/>
    </location>
</feature>
<evidence type="ECO:0000313" key="3">
    <source>
        <dbReference type="Proteomes" id="UP001500575"/>
    </source>
</evidence>
<evidence type="ECO:0000313" key="2">
    <source>
        <dbReference type="EMBL" id="GAA2114674.1"/>
    </source>
</evidence>
<proteinExistence type="predicted"/>
<dbReference type="RefSeq" id="WP_344301859.1">
    <property type="nucleotide sequence ID" value="NZ_BAAAQQ010000002.1"/>
</dbReference>
<name>A0ABP5JAB4_9ACTN</name>